<dbReference type="PANTHER" id="PTHR11311:SF16">
    <property type="entry name" value="SPONDIN-1"/>
    <property type="match status" value="1"/>
</dbReference>
<keyword evidence="8" id="KW-0325">Glycoprotein</keyword>
<dbReference type="SMART" id="SM00131">
    <property type="entry name" value="KU"/>
    <property type="match status" value="2"/>
</dbReference>
<evidence type="ECO:0000256" key="4">
    <source>
        <dbReference type="ARBA" id="ARBA00022723"/>
    </source>
</evidence>
<feature type="region of interest" description="Disordered" evidence="9">
    <location>
        <begin position="530"/>
        <end position="581"/>
    </location>
</feature>
<sequence length="643" mass="73475">MSNLMKPVSAHFSVSKKHHLMSVLTMFGPSPDWCVGVPSLSLCLPNCTWAGDQTIDLYPWDAGTDSGITYASPNMKTHPQEKIHRLTNTYPDNIKSPFYGLYPIKPLAQLHIKRLTPAAAPGQCTSDEGDEDPGIGFLDRRVEKKHRKHQRNKNKDRDRVLSDEEQKQMIMKKAMMEKCPLSEWEDWSKCSVTCGIGMRVRFRKYLKDVTPAECQDELMDKEECLGFENICNKNDKCATTNWSQWSPCSVTCGKGVRERTRMYLKPEMVRRCSKDMTESEMCMTEIMDCRKAEAMLDYADICQKPYEAGRCKGSFRRWYFDKDMQKCLPFVYGGCRGNKNNFETEAECNQKCSTVMQANAILMAKKLMMQFGLQNTSSDSDRRGPTTEEVCLDLPDVGPCYGDFPRWYYSFPMGKCLPFKFGGCGGNNNRFFSQPECEERCVSAMADKVAMMEKLKMMQGQQHGGGSDEEIQAAMMAKKKMMQQTTEENEKSETDKIDCMVTQWTEWSPCSVTCGRGRVTRYRMIKVQPENGGKKCPKKMRQRKKCKHRKCSKGTHKTDTGHPEKSSRVQPVQNTQSSNEFRKSTERVDCVLGGWGPWTPCAKTCGYDSIQERSKHVLVEPQNGGRPCGPKLQRRYCNLQPCY</sequence>
<evidence type="ECO:0000256" key="8">
    <source>
        <dbReference type="ARBA" id="ARBA00023180"/>
    </source>
</evidence>
<dbReference type="SMART" id="SM00209">
    <property type="entry name" value="TSP1"/>
    <property type="match status" value="4"/>
</dbReference>
<protein>
    <submittedName>
        <fullName evidence="13">Spondin-1-like</fullName>
    </submittedName>
</protein>
<dbReference type="GeneID" id="106153962"/>
<dbReference type="PROSITE" id="PS51020">
    <property type="entry name" value="SPONDIN"/>
    <property type="match status" value="1"/>
</dbReference>
<dbReference type="CDD" id="cd00109">
    <property type="entry name" value="Kunitz-type"/>
    <property type="match status" value="2"/>
</dbReference>
<dbReference type="FunFam" id="4.10.410.10:FF:000006">
    <property type="entry name" value="Serine peptidase inhibitor, Kunitz type 1"/>
    <property type="match status" value="1"/>
</dbReference>
<dbReference type="GO" id="GO:0007155">
    <property type="term" value="P:cell adhesion"/>
    <property type="evidence" value="ECO:0007669"/>
    <property type="project" value="UniProtKB-KW"/>
</dbReference>
<feature type="region of interest" description="Disordered" evidence="9">
    <location>
        <begin position="119"/>
        <end position="163"/>
    </location>
</feature>
<dbReference type="Pfam" id="PF19028">
    <property type="entry name" value="TSP1_spondin"/>
    <property type="match status" value="2"/>
</dbReference>
<evidence type="ECO:0000256" key="5">
    <source>
        <dbReference type="ARBA" id="ARBA00022729"/>
    </source>
</evidence>
<dbReference type="FunFam" id="2.20.100.10:FF:000027">
    <property type="entry name" value="Thrombospondin type 1 domain containing 7A"/>
    <property type="match status" value="1"/>
</dbReference>
<evidence type="ECO:0000256" key="3">
    <source>
        <dbReference type="ARBA" id="ARBA00022530"/>
    </source>
</evidence>
<dbReference type="GO" id="GO:0004867">
    <property type="term" value="F:serine-type endopeptidase inhibitor activity"/>
    <property type="evidence" value="ECO:0007669"/>
    <property type="project" value="InterPro"/>
</dbReference>
<dbReference type="AlphaFoldDB" id="A0A1S3HEW7"/>
<dbReference type="InterPro" id="IPR038678">
    <property type="entry name" value="Spondin_N_sf"/>
</dbReference>
<dbReference type="RefSeq" id="XP_013383574.1">
    <property type="nucleotide sequence ID" value="XM_013528120.1"/>
</dbReference>
<keyword evidence="4" id="KW-0479">Metal-binding</keyword>
<keyword evidence="3" id="KW-0272">Extracellular matrix</keyword>
<feature type="domain" description="BPTI/Kunitz inhibitor" evidence="10">
    <location>
        <begin position="302"/>
        <end position="352"/>
    </location>
</feature>
<organism evidence="12 13">
    <name type="scientific">Lingula anatina</name>
    <name type="common">Brachiopod</name>
    <name type="synonym">Lingula unguis</name>
    <dbReference type="NCBI Taxonomy" id="7574"/>
    <lineage>
        <taxon>Eukaryota</taxon>
        <taxon>Metazoa</taxon>
        <taxon>Spiralia</taxon>
        <taxon>Lophotrochozoa</taxon>
        <taxon>Brachiopoda</taxon>
        <taxon>Linguliformea</taxon>
        <taxon>Lingulata</taxon>
        <taxon>Lingulida</taxon>
        <taxon>Linguloidea</taxon>
        <taxon>Lingulidae</taxon>
        <taxon>Lingula</taxon>
    </lineage>
</organism>
<dbReference type="PRINTS" id="PR00759">
    <property type="entry name" value="BASICPTASE"/>
</dbReference>
<dbReference type="OrthoDB" id="347314at2759"/>
<accession>A0A1S3HEW7</accession>
<evidence type="ECO:0000259" key="10">
    <source>
        <dbReference type="PROSITE" id="PS50279"/>
    </source>
</evidence>
<evidence type="ECO:0000259" key="11">
    <source>
        <dbReference type="PROSITE" id="PS51020"/>
    </source>
</evidence>
<dbReference type="Gene3D" id="4.10.410.10">
    <property type="entry name" value="Pancreatic trypsin inhibitor Kunitz domain"/>
    <property type="match status" value="2"/>
</dbReference>
<name>A0A1S3HEW7_LINAN</name>
<evidence type="ECO:0000256" key="2">
    <source>
        <dbReference type="ARBA" id="ARBA00022525"/>
    </source>
</evidence>
<keyword evidence="7" id="KW-1015">Disulfide bond</keyword>
<dbReference type="Pfam" id="PF00014">
    <property type="entry name" value="Kunitz_BPTI"/>
    <property type="match status" value="2"/>
</dbReference>
<keyword evidence="5" id="KW-0732">Signal</keyword>
<keyword evidence="12" id="KW-1185">Reference proteome</keyword>
<dbReference type="Pfam" id="PF06468">
    <property type="entry name" value="Spond_N"/>
    <property type="match status" value="1"/>
</dbReference>
<dbReference type="PROSITE" id="PS50092">
    <property type="entry name" value="TSP1"/>
    <property type="match status" value="4"/>
</dbReference>
<dbReference type="InterPro" id="IPR002223">
    <property type="entry name" value="Kunitz_BPTI"/>
</dbReference>
<dbReference type="InParanoid" id="A0A1S3HEW7"/>
<dbReference type="STRING" id="7574.A0A1S3HEW7"/>
<dbReference type="PROSITE" id="PS50279">
    <property type="entry name" value="BPTI_KUNITZ_2"/>
    <property type="match status" value="2"/>
</dbReference>
<dbReference type="Pfam" id="PF00090">
    <property type="entry name" value="TSP_1"/>
    <property type="match status" value="2"/>
</dbReference>
<feature type="compositionally biased region" description="Basic and acidic residues" evidence="9">
    <location>
        <begin position="153"/>
        <end position="163"/>
    </location>
</feature>
<dbReference type="FunFam" id="2.20.100.10:FF:000026">
    <property type="entry name" value="Spondin 1"/>
    <property type="match status" value="1"/>
</dbReference>
<dbReference type="NCBIfam" id="NF038123">
    <property type="entry name" value="NF038123_dom"/>
    <property type="match status" value="1"/>
</dbReference>
<dbReference type="Gene3D" id="2.20.100.10">
    <property type="entry name" value="Thrombospondin type-1 (TSP1) repeat"/>
    <property type="match status" value="4"/>
</dbReference>
<dbReference type="SUPFAM" id="SSF57362">
    <property type="entry name" value="BPTI-like"/>
    <property type="match status" value="2"/>
</dbReference>
<proteinExistence type="predicted"/>
<dbReference type="InterPro" id="IPR044004">
    <property type="entry name" value="TSP1_spondin_dom"/>
</dbReference>
<reference evidence="13" key="1">
    <citation type="submission" date="2025-08" db="UniProtKB">
        <authorList>
            <consortium name="RefSeq"/>
        </authorList>
    </citation>
    <scope>IDENTIFICATION</scope>
    <source>
        <tissue evidence="13">Gonads</tissue>
    </source>
</reference>
<feature type="compositionally biased region" description="Basic residues" evidence="9">
    <location>
        <begin position="143"/>
        <end position="152"/>
    </location>
</feature>
<dbReference type="FunCoup" id="A0A1S3HEW7">
    <property type="interactions" value="7"/>
</dbReference>
<feature type="domain" description="Spondin" evidence="11">
    <location>
        <begin position="1"/>
        <end position="94"/>
    </location>
</feature>
<dbReference type="PROSITE" id="PS00280">
    <property type="entry name" value="BPTI_KUNITZ_1"/>
    <property type="match status" value="2"/>
</dbReference>
<evidence type="ECO:0000256" key="1">
    <source>
        <dbReference type="ARBA" id="ARBA00004498"/>
    </source>
</evidence>
<comment type="subcellular location">
    <subcellularLocation>
        <location evidence="1">Secreted</location>
        <location evidence="1">Extracellular space</location>
        <location evidence="1">Extracellular matrix</location>
    </subcellularLocation>
</comment>
<dbReference type="InterPro" id="IPR009465">
    <property type="entry name" value="Spondin_N"/>
</dbReference>
<dbReference type="Proteomes" id="UP000085678">
    <property type="component" value="Unplaced"/>
</dbReference>
<keyword evidence="6" id="KW-0130">Cell adhesion</keyword>
<dbReference type="InterPro" id="IPR020901">
    <property type="entry name" value="Prtase_inh_Kunz-CS"/>
</dbReference>
<evidence type="ECO:0000256" key="6">
    <source>
        <dbReference type="ARBA" id="ARBA00022889"/>
    </source>
</evidence>
<feature type="compositionally biased region" description="Basic and acidic residues" evidence="9">
    <location>
        <begin position="556"/>
        <end position="567"/>
    </location>
</feature>
<evidence type="ECO:0000256" key="9">
    <source>
        <dbReference type="SAM" id="MobiDB-lite"/>
    </source>
</evidence>
<dbReference type="GO" id="GO:0046872">
    <property type="term" value="F:metal ion binding"/>
    <property type="evidence" value="ECO:0007669"/>
    <property type="project" value="UniProtKB-KW"/>
</dbReference>
<evidence type="ECO:0000256" key="7">
    <source>
        <dbReference type="ARBA" id="ARBA00023157"/>
    </source>
</evidence>
<dbReference type="SUPFAM" id="SSF82895">
    <property type="entry name" value="TSP-1 type 1 repeat"/>
    <property type="match status" value="4"/>
</dbReference>
<dbReference type="InterPro" id="IPR051418">
    <property type="entry name" value="Spondin/Thrombospondin_T1"/>
</dbReference>
<gene>
    <name evidence="13" type="primary">LOC106153962</name>
</gene>
<dbReference type="Gene3D" id="2.60.40.2130">
    <property type="entry name" value="F-spondin domain"/>
    <property type="match status" value="1"/>
</dbReference>
<dbReference type="GO" id="GO:0031012">
    <property type="term" value="C:extracellular matrix"/>
    <property type="evidence" value="ECO:0007669"/>
    <property type="project" value="TreeGrafter"/>
</dbReference>
<dbReference type="PANTHER" id="PTHR11311">
    <property type="entry name" value="SPONDIN"/>
    <property type="match status" value="1"/>
</dbReference>
<evidence type="ECO:0000313" key="13">
    <source>
        <dbReference type="RefSeq" id="XP_013383574.1"/>
    </source>
</evidence>
<feature type="compositionally biased region" description="Basic residues" evidence="9">
    <location>
        <begin position="535"/>
        <end position="555"/>
    </location>
</feature>
<dbReference type="InterPro" id="IPR036383">
    <property type="entry name" value="TSP1_rpt_sf"/>
</dbReference>
<evidence type="ECO:0000313" key="12">
    <source>
        <dbReference type="Proteomes" id="UP000085678"/>
    </source>
</evidence>
<feature type="domain" description="BPTI/Kunitz inhibitor" evidence="10">
    <location>
        <begin position="391"/>
        <end position="441"/>
    </location>
</feature>
<feature type="compositionally biased region" description="Polar residues" evidence="9">
    <location>
        <begin position="568"/>
        <end position="579"/>
    </location>
</feature>
<dbReference type="InterPro" id="IPR036880">
    <property type="entry name" value="Kunitz_BPTI_sf"/>
</dbReference>
<dbReference type="KEGG" id="lak:106153962"/>
<keyword evidence="2" id="KW-0964">Secreted</keyword>
<dbReference type="InterPro" id="IPR000884">
    <property type="entry name" value="TSP1_rpt"/>
</dbReference>